<dbReference type="OrthoDB" id="1078367at2759"/>
<sequence length="150" mass="17735">RMCTHHLYFCLSKFLKGRTGHRVEKMGTLRRNMNSLKRDQKLRLVESVWKEYFRDPSQWRDNRNSKISAAYPDFKHRVTNQPLWLDCTYNPSWIAEELRSRGLALPSQGEKSSKGKRLTRYAQEQGCNLMDCLDFWICPTRTEFGCVGIL</sequence>
<keyword evidence="2" id="KW-1185">Reference proteome</keyword>
<dbReference type="EMBL" id="JABFUD020000015">
    <property type="protein sequence ID" value="KAI5069669.1"/>
    <property type="molecule type" value="Genomic_DNA"/>
</dbReference>
<gene>
    <name evidence="1" type="ORF">GOP47_0015970</name>
</gene>
<comment type="caution">
    <text evidence="1">The sequence shown here is derived from an EMBL/GenBank/DDBJ whole genome shotgun (WGS) entry which is preliminary data.</text>
</comment>
<accession>A0A9D4ZC41</accession>
<feature type="non-terminal residue" evidence="1">
    <location>
        <position position="1"/>
    </location>
</feature>
<evidence type="ECO:0000313" key="2">
    <source>
        <dbReference type="Proteomes" id="UP000886520"/>
    </source>
</evidence>
<proteinExistence type="predicted"/>
<organism evidence="1 2">
    <name type="scientific">Adiantum capillus-veneris</name>
    <name type="common">Maidenhair fern</name>
    <dbReference type="NCBI Taxonomy" id="13818"/>
    <lineage>
        <taxon>Eukaryota</taxon>
        <taxon>Viridiplantae</taxon>
        <taxon>Streptophyta</taxon>
        <taxon>Embryophyta</taxon>
        <taxon>Tracheophyta</taxon>
        <taxon>Polypodiopsida</taxon>
        <taxon>Polypodiidae</taxon>
        <taxon>Polypodiales</taxon>
        <taxon>Pteridineae</taxon>
        <taxon>Pteridaceae</taxon>
        <taxon>Vittarioideae</taxon>
        <taxon>Adiantum</taxon>
    </lineage>
</organism>
<dbReference type="AlphaFoldDB" id="A0A9D4ZC41"/>
<protein>
    <submittedName>
        <fullName evidence="1">Uncharacterized protein</fullName>
    </submittedName>
</protein>
<evidence type="ECO:0000313" key="1">
    <source>
        <dbReference type="EMBL" id="KAI5069669.1"/>
    </source>
</evidence>
<name>A0A9D4ZC41_ADICA</name>
<reference evidence="1" key="1">
    <citation type="submission" date="2021-01" db="EMBL/GenBank/DDBJ databases">
        <title>Adiantum capillus-veneris genome.</title>
        <authorList>
            <person name="Fang Y."/>
            <person name="Liao Q."/>
        </authorList>
    </citation>
    <scope>NUCLEOTIDE SEQUENCE</scope>
    <source>
        <strain evidence="1">H3</strain>
        <tissue evidence="1">Leaf</tissue>
    </source>
</reference>
<dbReference type="Proteomes" id="UP000886520">
    <property type="component" value="Chromosome 15"/>
</dbReference>